<reference evidence="3 4" key="1">
    <citation type="submission" date="2024-03" db="EMBL/GenBank/DDBJ databases">
        <title>Aureococcus anophagefferens CCMP1851 and Kratosvirus quantuckense: Draft genome of a second virus-susceptible host strain in the model system.</title>
        <authorList>
            <person name="Chase E."/>
            <person name="Truchon A.R."/>
            <person name="Schepens W."/>
            <person name="Wilhelm S.W."/>
        </authorList>
    </citation>
    <scope>NUCLEOTIDE SEQUENCE [LARGE SCALE GENOMIC DNA]</scope>
    <source>
        <strain evidence="3 4">CCMP1851</strain>
    </source>
</reference>
<dbReference type="PANTHER" id="PTHR44103:SF1">
    <property type="entry name" value="PROPROTEIN CONVERTASE P"/>
    <property type="match status" value="1"/>
</dbReference>
<keyword evidence="1" id="KW-0732">Signal</keyword>
<feature type="region of interest" description="Disordered" evidence="2">
    <location>
        <begin position="13"/>
        <end position="55"/>
    </location>
</feature>
<name>A0ABR1G9E2_AURAN</name>
<dbReference type="SUPFAM" id="SSF69318">
    <property type="entry name" value="Integrin alpha N-terminal domain"/>
    <property type="match status" value="2"/>
</dbReference>
<dbReference type="Gene3D" id="2.130.10.130">
    <property type="entry name" value="Integrin alpha, N-terminal"/>
    <property type="match status" value="2"/>
</dbReference>
<sequence>MDCDGCACPLDVSTASPTAGPTSSPTAGPIPSPTSPPAPSPTPAPAAADATDGGCKHVHPEMIPGMGAFTCDDAAALGYSCADLGQIGKDCDGCACPLDVPTSSPTAGPIPSPTSPPAPSPTPAPTAADATDGGCKHVHPEMIPGMGAFTCDDAAALGYSCADLGQIGKDCDGCACPLDVPTSSPTAGPIPSPTPAPAAVDGGGSSSGGVGGGAATICVLRDKTVCWGNEHRYIKQTGSAGPFDDIDSIDAGPTSPIGAIDVGGLSAPTFADLDDDGDLDLVVGELDGALYYYKNVGSATSPGYVPVSGAASPFDGINVGYQSSPVFVDLDDDGDLDLVVGDGVMLGTMKGGTLNYYENVGSATSPTYLVTGTTSPFDSIGDVWIMPDGSLWSFPPNSKPAFGDVDDDSDLDLVVGGQGANFPGLVYYENVGSAALPTYVVVFGTDSPFDGVEVDTESGLYYNAPALADLDGDGDLDLVVGEWEGLLFYYENVGSAASPSYVVVTGSERSIDGIVGSSSAPAFGDLDDDGDLDLVVGEQHGTLYYYENVGNATSPSYEAVAGTASPFDGIDVGYQSAPAFVDLDGDLDLDLVVGFFKKGELDGGLHYYENVGSAASPTYAAVTGTTSPFDGFDVASDSRPEFGSSDSRPAFGDLDGDGDLDFVLGRGSLLGGFFGELEELLYYENVGNATSPSYVARTDSASPFDGIDAWSAPTFADLDGDGDLDLVVGHEPAVGEGYGFLNYYENVGSAASPSYVPVTGSASPFDGVNVGTKSAPAFADLDGDGDLDLVVGEEDGGLDFEARLREIQARRH</sequence>
<dbReference type="EMBL" id="JBBJCI010000039">
    <property type="protein sequence ID" value="KAK7249971.1"/>
    <property type="molecule type" value="Genomic_DNA"/>
</dbReference>
<dbReference type="PANTHER" id="PTHR44103">
    <property type="entry name" value="PROPROTEIN CONVERTASE P"/>
    <property type="match status" value="1"/>
</dbReference>
<feature type="region of interest" description="Disordered" evidence="2">
    <location>
        <begin position="185"/>
        <end position="207"/>
    </location>
</feature>
<organism evidence="3 4">
    <name type="scientific">Aureococcus anophagefferens</name>
    <name type="common">Harmful bloom alga</name>
    <dbReference type="NCBI Taxonomy" id="44056"/>
    <lineage>
        <taxon>Eukaryota</taxon>
        <taxon>Sar</taxon>
        <taxon>Stramenopiles</taxon>
        <taxon>Ochrophyta</taxon>
        <taxon>Pelagophyceae</taxon>
        <taxon>Pelagomonadales</taxon>
        <taxon>Pelagomonadaceae</taxon>
        <taxon>Aureococcus</taxon>
    </lineage>
</organism>
<keyword evidence="4" id="KW-1185">Reference proteome</keyword>
<evidence type="ECO:0000313" key="3">
    <source>
        <dbReference type="EMBL" id="KAK7249971.1"/>
    </source>
</evidence>
<evidence type="ECO:0000313" key="4">
    <source>
        <dbReference type="Proteomes" id="UP001363151"/>
    </source>
</evidence>
<accession>A0ABR1G9E2</accession>
<feature type="region of interest" description="Disordered" evidence="2">
    <location>
        <begin position="105"/>
        <end position="134"/>
    </location>
</feature>
<proteinExistence type="predicted"/>
<feature type="compositionally biased region" description="Pro residues" evidence="2">
    <location>
        <begin position="108"/>
        <end position="124"/>
    </location>
</feature>
<evidence type="ECO:0000256" key="2">
    <source>
        <dbReference type="SAM" id="MobiDB-lite"/>
    </source>
</evidence>
<evidence type="ECO:0000256" key="1">
    <source>
        <dbReference type="ARBA" id="ARBA00022729"/>
    </source>
</evidence>
<dbReference type="InterPro" id="IPR028994">
    <property type="entry name" value="Integrin_alpha_N"/>
</dbReference>
<dbReference type="Proteomes" id="UP001363151">
    <property type="component" value="Unassembled WGS sequence"/>
</dbReference>
<comment type="caution">
    <text evidence="3">The sequence shown here is derived from an EMBL/GenBank/DDBJ whole genome shotgun (WGS) entry which is preliminary data.</text>
</comment>
<feature type="compositionally biased region" description="Low complexity" evidence="2">
    <location>
        <begin position="13"/>
        <end position="27"/>
    </location>
</feature>
<gene>
    <name evidence="3" type="ORF">SO694_00005650</name>
</gene>
<dbReference type="Pfam" id="PF13517">
    <property type="entry name" value="FG-GAP_3"/>
    <property type="match status" value="2"/>
</dbReference>
<dbReference type="InterPro" id="IPR013517">
    <property type="entry name" value="FG-GAP"/>
</dbReference>
<feature type="compositionally biased region" description="Pro residues" evidence="2">
    <location>
        <begin position="28"/>
        <end position="44"/>
    </location>
</feature>
<protein>
    <submittedName>
        <fullName evidence="3">Uncharacterized protein</fullName>
    </submittedName>
</protein>